<dbReference type="EMBL" id="CM046125">
    <property type="protein sequence ID" value="KAI8423317.1"/>
    <property type="molecule type" value="Genomic_DNA"/>
</dbReference>
<keyword evidence="2" id="KW-1185">Reference proteome</keyword>
<accession>A0ACC0JGW3</accession>
<organism evidence="1 2">
    <name type="scientific">Choristoneura fumiferana</name>
    <name type="common">Spruce budworm moth</name>
    <name type="synonym">Archips fumiferana</name>
    <dbReference type="NCBI Taxonomy" id="7141"/>
    <lineage>
        <taxon>Eukaryota</taxon>
        <taxon>Metazoa</taxon>
        <taxon>Ecdysozoa</taxon>
        <taxon>Arthropoda</taxon>
        <taxon>Hexapoda</taxon>
        <taxon>Insecta</taxon>
        <taxon>Pterygota</taxon>
        <taxon>Neoptera</taxon>
        <taxon>Endopterygota</taxon>
        <taxon>Lepidoptera</taxon>
        <taxon>Glossata</taxon>
        <taxon>Ditrysia</taxon>
        <taxon>Tortricoidea</taxon>
        <taxon>Tortricidae</taxon>
        <taxon>Tortricinae</taxon>
        <taxon>Choristoneura</taxon>
    </lineage>
</organism>
<comment type="caution">
    <text evidence="1">The sequence shown here is derived from an EMBL/GenBank/DDBJ whole genome shotgun (WGS) entry which is preliminary data.</text>
</comment>
<protein>
    <submittedName>
        <fullName evidence="1">Uncharacterized protein</fullName>
    </submittedName>
</protein>
<reference evidence="1 2" key="1">
    <citation type="journal article" date="2022" name="Genome Biol. Evol.">
        <title>The Spruce Budworm Genome: Reconstructing the Evolutionary History of Antifreeze Proteins.</title>
        <authorList>
            <person name="Beliveau C."/>
            <person name="Gagne P."/>
            <person name="Picq S."/>
            <person name="Vernygora O."/>
            <person name="Keeling C.I."/>
            <person name="Pinkney K."/>
            <person name="Doucet D."/>
            <person name="Wen F."/>
            <person name="Johnston J.S."/>
            <person name="Maaroufi H."/>
            <person name="Boyle B."/>
            <person name="Laroche J."/>
            <person name="Dewar K."/>
            <person name="Juretic N."/>
            <person name="Blackburn G."/>
            <person name="Nisole A."/>
            <person name="Brunet B."/>
            <person name="Brandao M."/>
            <person name="Lumley L."/>
            <person name="Duan J."/>
            <person name="Quan G."/>
            <person name="Lucarotti C.J."/>
            <person name="Roe A.D."/>
            <person name="Sperling F.A.H."/>
            <person name="Levesque R.C."/>
            <person name="Cusson M."/>
        </authorList>
    </citation>
    <scope>NUCLEOTIDE SEQUENCE [LARGE SCALE GENOMIC DNA]</scope>
    <source>
        <strain evidence="1">Glfc:IPQL:Cfum</strain>
    </source>
</reference>
<gene>
    <name evidence="1" type="ORF">MSG28_014336</name>
</gene>
<dbReference type="Proteomes" id="UP001064048">
    <property type="component" value="Chromosome 25"/>
</dbReference>
<proteinExistence type="predicted"/>
<name>A0ACC0JGW3_CHOFU</name>
<evidence type="ECO:0000313" key="2">
    <source>
        <dbReference type="Proteomes" id="UP001064048"/>
    </source>
</evidence>
<sequence>MGKEKGEDDKEDRLQEYHGIVAIERGEWRNWRRPLSPGKRTYEIGYNKHYECQKKSTTGSEKPLLRRIRQETQRVPPPPHCKNQPITQTHLSPPPHYTDAFRSTRAHLQSDNNRTPCYPVQPRFSNVRIENVPTMV</sequence>
<evidence type="ECO:0000313" key="1">
    <source>
        <dbReference type="EMBL" id="KAI8423317.1"/>
    </source>
</evidence>